<dbReference type="InterPro" id="IPR020472">
    <property type="entry name" value="WD40_PAC1"/>
</dbReference>
<feature type="repeat" description="WD" evidence="11">
    <location>
        <begin position="186"/>
        <end position="230"/>
    </location>
</feature>
<feature type="repeat" description="WD" evidence="11">
    <location>
        <begin position="400"/>
        <end position="430"/>
    </location>
</feature>
<protein>
    <recommendedName>
        <fullName evidence="5">Elongator complex protein 2</fullName>
    </recommendedName>
</protein>
<dbReference type="InterPro" id="IPR001680">
    <property type="entry name" value="WD40_rpt"/>
</dbReference>
<dbReference type="Pfam" id="PF00400">
    <property type="entry name" value="WD40"/>
    <property type="match status" value="6"/>
</dbReference>
<dbReference type="STRING" id="1884261.A0A5C3QY17"/>
<evidence type="ECO:0000256" key="3">
    <source>
        <dbReference type="ARBA" id="ARBA00005043"/>
    </source>
</evidence>
<dbReference type="Gene3D" id="2.130.10.10">
    <property type="entry name" value="YVTN repeat-like/Quinoprotein amine dehydrogenase"/>
    <property type="match status" value="3"/>
</dbReference>
<dbReference type="PROSITE" id="PS50082">
    <property type="entry name" value="WD_REPEATS_2"/>
    <property type="match status" value="6"/>
</dbReference>
<dbReference type="SUPFAM" id="SSF50978">
    <property type="entry name" value="WD40 repeat-like"/>
    <property type="match status" value="2"/>
</dbReference>
<evidence type="ECO:0000256" key="5">
    <source>
        <dbReference type="ARBA" id="ARBA00020267"/>
    </source>
</evidence>
<accession>A0A5C3QY17</accession>
<keyword evidence="8" id="KW-0819">tRNA processing</keyword>
<dbReference type="OrthoDB" id="27911at2759"/>
<dbReference type="GO" id="GO:0005634">
    <property type="term" value="C:nucleus"/>
    <property type="evidence" value="ECO:0007669"/>
    <property type="project" value="UniProtKB-SubCell"/>
</dbReference>
<feature type="repeat" description="WD" evidence="11">
    <location>
        <begin position="291"/>
        <end position="330"/>
    </location>
</feature>
<keyword evidence="9" id="KW-0677">Repeat</keyword>
<dbReference type="AlphaFoldDB" id="A0A5C3QY17"/>
<feature type="repeat" description="WD" evidence="11">
    <location>
        <begin position="646"/>
        <end position="677"/>
    </location>
</feature>
<evidence type="ECO:0000256" key="10">
    <source>
        <dbReference type="ARBA" id="ARBA00023242"/>
    </source>
</evidence>
<dbReference type="GO" id="GO:0005737">
    <property type="term" value="C:cytoplasm"/>
    <property type="evidence" value="ECO:0007669"/>
    <property type="project" value="UniProtKB-SubCell"/>
</dbReference>
<dbReference type="PANTHER" id="PTHR44111">
    <property type="entry name" value="ELONGATOR COMPLEX PROTEIN 2"/>
    <property type="match status" value="1"/>
</dbReference>
<comment type="pathway">
    <text evidence="3">tRNA modification; 5-methoxycarbonylmethyl-2-thiouridine-tRNA biosynthesis.</text>
</comment>
<comment type="similarity">
    <text evidence="4">Belongs to the WD repeat ELP2 family.</text>
</comment>
<evidence type="ECO:0000256" key="2">
    <source>
        <dbReference type="ARBA" id="ARBA00004496"/>
    </source>
</evidence>
<dbReference type="InterPro" id="IPR015943">
    <property type="entry name" value="WD40/YVTN_repeat-like_dom_sf"/>
</dbReference>
<keyword evidence="6" id="KW-0963">Cytoplasm</keyword>
<dbReference type="PROSITE" id="PS50294">
    <property type="entry name" value="WD_REPEATS_REGION"/>
    <property type="match status" value="1"/>
</dbReference>
<dbReference type="GO" id="GO:0002098">
    <property type="term" value="P:tRNA wobble uridine modification"/>
    <property type="evidence" value="ECO:0007669"/>
    <property type="project" value="InterPro"/>
</dbReference>
<feature type="repeat" description="WD" evidence="11">
    <location>
        <begin position="94"/>
        <end position="133"/>
    </location>
</feature>
<evidence type="ECO:0000256" key="8">
    <source>
        <dbReference type="ARBA" id="ARBA00022694"/>
    </source>
</evidence>
<comment type="subcellular location">
    <subcellularLocation>
        <location evidence="2">Cytoplasm</location>
    </subcellularLocation>
    <subcellularLocation>
        <location evidence="1">Nucleus</location>
    </subcellularLocation>
</comment>
<dbReference type="Proteomes" id="UP000305067">
    <property type="component" value="Unassembled WGS sequence"/>
</dbReference>
<gene>
    <name evidence="12" type="ORF">BDV98DRAFT_229462</name>
</gene>
<keyword evidence="10" id="KW-0539">Nucleus</keyword>
<feature type="repeat" description="WD" evidence="11">
    <location>
        <begin position="602"/>
        <end position="634"/>
    </location>
</feature>
<dbReference type="UniPathway" id="UPA00988"/>
<evidence type="ECO:0000256" key="4">
    <source>
        <dbReference type="ARBA" id="ARBA00005881"/>
    </source>
</evidence>
<dbReference type="PRINTS" id="PR00320">
    <property type="entry name" value="GPROTEINBRPT"/>
</dbReference>
<dbReference type="EMBL" id="ML178816">
    <property type="protein sequence ID" value="TFL05670.1"/>
    <property type="molecule type" value="Genomic_DNA"/>
</dbReference>
<dbReference type="PANTHER" id="PTHR44111:SF1">
    <property type="entry name" value="ELONGATOR COMPLEX PROTEIN 2"/>
    <property type="match status" value="1"/>
</dbReference>
<evidence type="ECO:0000256" key="1">
    <source>
        <dbReference type="ARBA" id="ARBA00004123"/>
    </source>
</evidence>
<evidence type="ECO:0000256" key="7">
    <source>
        <dbReference type="ARBA" id="ARBA00022574"/>
    </source>
</evidence>
<evidence type="ECO:0000313" key="12">
    <source>
        <dbReference type="EMBL" id="TFL05670.1"/>
    </source>
</evidence>
<evidence type="ECO:0000313" key="13">
    <source>
        <dbReference type="Proteomes" id="UP000305067"/>
    </source>
</evidence>
<dbReference type="InterPro" id="IPR036322">
    <property type="entry name" value="WD40_repeat_dom_sf"/>
</dbReference>
<dbReference type="PROSITE" id="PS00678">
    <property type="entry name" value="WD_REPEATS_1"/>
    <property type="match status" value="2"/>
</dbReference>
<evidence type="ECO:0000256" key="6">
    <source>
        <dbReference type="ARBA" id="ARBA00022490"/>
    </source>
</evidence>
<keyword evidence="13" id="KW-1185">Reference proteome</keyword>
<reference evidence="12 13" key="1">
    <citation type="journal article" date="2019" name="Nat. Ecol. Evol.">
        <title>Megaphylogeny resolves global patterns of mushroom evolution.</title>
        <authorList>
            <person name="Varga T."/>
            <person name="Krizsan K."/>
            <person name="Foldi C."/>
            <person name="Dima B."/>
            <person name="Sanchez-Garcia M."/>
            <person name="Sanchez-Ramirez S."/>
            <person name="Szollosi G.J."/>
            <person name="Szarkandi J.G."/>
            <person name="Papp V."/>
            <person name="Albert L."/>
            <person name="Andreopoulos W."/>
            <person name="Angelini C."/>
            <person name="Antonin V."/>
            <person name="Barry K.W."/>
            <person name="Bougher N.L."/>
            <person name="Buchanan P."/>
            <person name="Buyck B."/>
            <person name="Bense V."/>
            <person name="Catcheside P."/>
            <person name="Chovatia M."/>
            <person name="Cooper J."/>
            <person name="Damon W."/>
            <person name="Desjardin D."/>
            <person name="Finy P."/>
            <person name="Geml J."/>
            <person name="Haridas S."/>
            <person name="Hughes K."/>
            <person name="Justo A."/>
            <person name="Karasinski D."/>
            <person name="Kautmanova I."/>
            <person name="Kiss B."/>
            <person name="Kocsube S."/>
            <person name="Kotiranta H."/>
            <person name="LaButti K.M."/>
            <person name="Lechner B.E."/>
            <person name="Liimatainen K."/>
            <person name="Lipzen A."/>
            <person name="Lukacs Z."/>
            <person name="Mihaltcheva S."/>
            <person name="Morgado L.N."/>
            <person name="Niskanen T."/>
            <person name="Noordeloos M.E."/>
            <person name="Ohm R.A."/>
            <person name="Ortiz-Santana B."/>
            <person name="Ovrebo C."/>
            <person name="Racz N."/>
            <person name="Riley R."/>
            <person name="Savchenko A."/>
            <person name="Shiryaev A."/>
            <person name="Soop K."/>
            <person name="Spirin V."/>
            <person name="Szebenyi C."/>
            <person name="Tomsovsky M."/>
            <person name="Tulloss R.E."/>
            <person name="Uehling J."/>
            <person name="Grigoriev I.V."/>
            <person name="Vagvolgyi C."/>
            <person name="Papp T."/>
            <person name="Martin F.M."/>
            <person name="Miettinen O."/>
            <person name="Hibbett D.S."/>
            <person name="Nagy L.G."/>
        </authorList>
    </citation>
    <scope>NUCLEOTIDE SEQUENCE [LARGE SCALE GENOMIC DNA]</scope>
    <source>
        <strain evidence="12 13">CBS 309.79</strain>
    </source>
</reference>
<name>A0A5C3QY17_9AGAR</name>
<dbReference type="InterPro" id="IPR037289">
    <property type="entry name" value="Elp2"/>
</dbReference>
<dbReference type="SMART" id="SM00320">
    <property type="entry name" value="WD40"/>
    <property type="match status" value="10"/>
</dbReference>
<dbReference type="GO" id="GO:0033588">
    <property type="term" value="C:elongator holoenzyme complex"/>
    <property type="evidence" value="ECO:0007669"/>
    <property type="project" value="InterPro"/>
</dbReference>
<organism evidence="12 13">
    <name type="scientific">Pterulicium gracile</name>
    <dbReference type="NCBI Taxonomy" id="1884261"/>
    <lineage>
        <taxon>Eukaryota</taxon>
        <taxon>Fungi</taxon>
        <taxon>Dikarya</taxon>
        <taxon>Basidiomycota</taxon>
        <taxon>Agaricomycotina</taxon>
        <taxon>Agaricomycetes</taxon>
        <taxon>Agaricomycetidae</taxon>
        <taxon>Agaricales</taxon>
        <taxon>Pleurotineae</taxon>
        <taxon>Pterulaceae</taxon>
        <taxon>Pterulicium</taxon>
    </lineage>
</organism>
<dbReference type="InterPro" id="IPR019775">
    <property type="entry name" value="WD40_repeat_CS"/>
</dbReference>
<keyword evidence="7 11" id="KW-0853">WD repeat</keyword>
<proteinExistence type="inferred from homology"/>
<evidence type="ECO:0000256" key="11">
    <source>
        <dbReference type="PROSITE-ProRule" id="PRU00221"/>
    </source>
</evidence>
<evidence type="ECO:0000256" key="9">
    <source>
        <dbReference type="ARBA" id="ARBA00022737"/>
    </source>
</evidence>
<sequence>MATTCYVSAAANRQYCASDVSPTSLVSFGCSNSVALWDATDKHERGVLQTLPGHSGLVTCTRFFSDNVLLSADDTGLLLCRKRTGETWKETFRTQAHKSSISIMCIHASTVITGSSDAELKVWEVEGDNDRLSERQTIPLQGKYPLSLAVTQLPASTSIILAVGCTSQEIQIWIRSDSLFVEAASLPGHEDWVRCLAFTTTGIEALSLASGSQDSTIRLWNVEPFSKTATLVTAAADQAPDDLLDAFEASLGDLADIEEGGRQISLKRHVVTVKSPEHGTQKFSITFDALLVGHEAAVNSLAWRPSTSTSDSATPTLLSSSTDSSAILWSPSSIMVSQTETSSIWINSQRFGDVGGQRLGGFVEALWAREGTEVLAHGWSGGWRRWRNSEGDDWEEVGAITGHNGSVKDVDWAPKGEYLISVGLDQTTRIHGPVALQPVECWHELARPQVHGYDLVGVGFLSALNYVSVADEKVARVFEAPKSFVHNIQHFGIAEVLEQEVESRPESATVPPLGLSNKASQNAVSAVSSEGKLLRRPFEGELSAVTLWPEIDKIFGHGYESVTVGVSNNKKYFATACKSTNTEHAVVRVYRTDNWQPFGATLPGHALTITRIVFSPDDSLILSVSRDRTWRLFEHSDTGYTPVASDKSHGRIIWDCCWTVEGDAFATASRDKTVRIWAKNDGRWTTVVSLKCKESATAVSLSSTKHSRRQLAIGLEDGEIQLYESAPGALSQWNLRKTISAGVVHTKTVSRLAWRPNRSSDEDYLASCSEDGMIRILYIPNTC</sequence>